<name>A0A2V2XX44_TRYCR</name>
<dbReference type="VEuPathDB" id="TriTrypDB:TcG_04100"/>
<dbReference type="VEuPathDB" id="TriTrypDB:BCY84_14595"/>
<dbReference type="VEuPathDB" id="TriTrypDB:C4B63_2g439"/>
<evidence type="ECO:0000313" key="9">
    <source>
        <dbReference type="EMBL" id="PWV22274.1"/>
    </source>
</evidence>
<reference evidence="9 10" key="1">
    <citation type="journal article" date="2018" name="Microb. Genom.">
        <title>Expanding an expanded genome: long-read sequencing of Trypanosoma cruzi.</title>
        <authorList>
            <person name="Berna L."/>
            <person name="Rodriguez M."/>
            <person name="Chiribao M.L."/>
            <person name="Parodi-Talice A."/>
            <person name="Pita S."/>
            <person name="Rijo G."/>
            <person name="Alvarez-Valin F."/>
            <person name="Robello C."/>
        </authorList>
    </citation>
    <scope>NUCLEOTIDE SEQUENCE [LARGE SCALE GENOMIC DNA]</scope>
    <source>
        <strain evidence="9 10">TCC</strain>
    </source>
</reference>
<evidence type="ECO:0000256" key="2">
    <source>
        <dbReference type="ARBA" id="ARBA00022741"/>
    </source>
</evidence>
<accession>A0A2V2XX44</accession>
<dbReference type="EMBL" id="PRFC01000001">
    <property type="protein sequence ID" value="PWV22274.1"/>
    <property type="molecule type" value="Genomic_DNA"/>
</dbReference>
<dbReference type="GO" id="GO:0033063">
    <property type="term" value="C:Rad51B-Rad51C-Rad51D-XRCC2 complex"/>
    <property type="evidence" value="ECO:0007669"/>
    <property type="project" value="TreeGrafter"/>
</dbReference>
<evidence type="ECO:0000256" key="5">
    <source>
        <dbReference type="ARBA" id="ARBA00023204"/>
    </source>
</evidence>
<dbReference type="VEuPathDB" id="TriTrypDB:TcCL_ESM00463"/>
<comment type="caution">
    <text evidence="9">The sequence shown here is derived from an EMBL/GenBank/DDBJ whole genome shotgun (WGS) entry which is preliminary data.</text>
</comment>
<dbReference type="VEuPathDB" id="TriTrypDB:TCSYLVIO_005568"/>
<dbReference type="PANTHER" id="PTHR46239">
    <property type="entry name" value="DNA REPAIR PROTEIN RAD51 HOMOLOG 3 RAD51C"/>
    <property type="match status" value="1"/>
</dbReference>
<dbReference type="VEuPathDB" id="TriTrypDB:C3747_1g469"/>
<dbReference type="GO" id="GO:0007131">
    <property type="term" value="P:reciprocal meiotic recombination"/>
    <property type="evidence" value="ECO:0007669"/>
    <property type="project" value="TreeGrafter"/>
</dbReference>
<dbReference type="InterPro" id="IPR027417">
    <property type="entry name" value="P-loop_NTPase"/>
</dbReference>
<evidence type="ECO:0000259" key="8">
    <source>
        <dbReference type="PROSITE" id="PS50162"/>
    </source>
</evidence>
<dbReference type="GO" id="GO:0140664">
    <property type="term" value="F:ATP-dependent DNA damage sensor activity"/>
    <property type="evidence" value="ECO:0007669"/>
    <property type="project" value="InterPro"/>
</dbReference>
<evidence type="ECO:0000313" key="10">
    <source>
        <dbReference type="Proteomes" id="UP000246078"/>
    </source>
</evidence>
<dbReference type="Gene3D" id="3.40.50.300">
    <property type="entry name" value="P-loop containing nucleotide triphosphate hydrolases"/>
    <property type="match status" value="1"/>
</dbReference>
<feature type="domain" description="RecA family profile 1" evidence="8">
    <location>
        <begin position="119"/>
        <end position="380"/>
    </location>
</feature>
<dbReference type="InterPro" id="IPR052093">
    <property type="entry name" value="HR_Repair_Mediator"/>
</dbReference>
<dbReference type="VEuPathDB" id="TriTrypDB:Tc_MARK_6229"/>
<dbReference type="VEuPathDB" id="TriTrypDB:TCSYLVIO_005569"/>
<sequence>MMSVEHCSCLNPSLKARLQNAGLLWIDDICRLLKKHSDREVEGVTSQQKEGTDASLSSTDAASRRLLERCPQLTQAEAVEVMGAVLSLYRGNDPADSDYHIPPETRTLEEMLKVEADKESERVTTFCRGIDTLLGGGLPVGAVSEVCGAPGVGKTQMLMQLAVNCLLPRELGGLHGSCLFIDTEGSFVPERFREIAHAAVMQVKEIILRQGPEGVIGDTVVATDEDDLTALSLIDGGSGSGSISALVRSRKRGRAEGTGISLAALAGFFTVDYVLQQTQYLRVMDVVSLMALLNVLPTYLASHSDVRMVVIDSIAFPFRSFSQHGVYQMGNEAPEGGASATAVTSKHLLWQRSRLLFRCGQLLQQHAREQNICVVVSNQVTSRTLSSERGECSRVLIPALGDSWAYGLSTRLLLKHRHNGIMEKETNTEREKCHENVVFIAPAVDGGFDVGSAVNAVQHRVVCLVKSPNQTRGHCCFSISQKGVRDIYRVWL</sequence>
<keyword evidence="3" id="KW-0227">DNA damage</keyword>
<dbReference type="GO" id="GO:0008821">
    <property type="term" value="F:crossover junction DNA endonuclease activity"/>
    <property type="evidence" value="ECO:0007669"/>
    <property type="project" value="TreeGrafter"/>
</dbReference>
<dbReference type="VEuPathDB" id="TriTrypDB:TcCLB.504153.220"/>
<evidence type="ECO:0000256" key="1">
    <source>
        <dbReference type="ARBA" id="ARBA00004123"/>
    </source>
</evidence>
<dbReference type="InterPro" id="IPR020588">
    <property type="entry name" value="RecA_ATP-bd"/>
</dbReference>
<evidence type="ECO:0000256" key="4">
    <source>
        <dbReference type="ARBA" id="ARBA00022840"/>
    </source>
</evidence>
<proteinExistence type="predicted"/>
<comment type="subcellular location">
    <subcellularLocation>
        <location evidence="1">Nucleus</location>
    </subcellularLocation>
</comment>
<evidence type="ECO:0000256" key="3">
    <source>
        <dbReference type="ARBA" id="ARBA00022763"/>
    </source>
</evidence>
<dbReference type="VEuPathDB" id="TriTrypDB:ECC02_002766"/>
<dbReference type="InterPro" id="IPR013632">
    <property type="entry name" value="Rad51_C"/>
</dbReference>
<dbReference type="VEuPathDB" id="TriTrypDB:TcBrA4_0058790"/>
<dbReference type="PANTHER" id="PTHR46239:SF1">
    <property type="entry name" value="DNA REPAIR PROTEIN RAD51 HOMOLOG 3"/>
    <property type="match status" value="1"/>
</dbReference>
<dbReference type="GO" id="GO:0005524">
    <property type="term" value="F:ATP binding"/>
    <property type="evidence" value="ECO:0007669"/>
    <property type="project" value="UniProtKB-KW"/>
</dbReference>
<dbReference type="SUPFAM" id="SSF52540">
    <property type="entry name" value="P-loop containing nucleoside triphosphate hydrolases"/>
    <property type="match status" value="1"/>
</dbReference>
<keyword evidence="4" id="KW-0067">ATP-binding</keyword>
<keyword evidence="2" id="KW-0547">Nucleotide-binding</keyword>
<dbReference type="VEuPathDB" id="TriTrypDB:TCDM_01560"/>
<keyword evidence="5" id="KW-0234">DNA repair</keyword>
<dbReference type="PROSITE" id="PS50162">
    <property type="entry name" value="RECA_2"/>
    <property type="match status" value="1"/>
</dbReference>
<keyword evidence="6" id="KW-0539">Nucleus</keyword>
<protein>
    <recommendedName>
        <fullName evidence="7">DNA repair protein RAD51 homolog 3</fullName>
    </recommendedName>
</protein>
<gene>
    <name evidence="9" type="ORF">C3747_1g469</name>
</gene>
<dbReference type="AlphaFoldDB" id="A0A2V2XX44"/>
<dbReference type="GO" id="GO:0000707">
    <property type="term" value="P:meiotic DNA recombinase assembly"/>
    <property type="evidence" value="ECO:0007669"/>
    <property type="project" value="TreeGrafter"/>
</dbReference>
<dbReference type="Pfam" id="PF08423">
    <property type="entry name" value="Rad51"/>
    <property type="match status" value="1"/>
</dbReference>
<evidence type="ECO:0000256" key="6">
    <source>
        <dbReference type="ARBA" id="ARBA00023242"/>
    </source>
</evidence>
<dbReference type="Proteomes" id="UP000246078">
    <property type="component" value="Unassembled WGS sequence"/>
</dbReference>
<dbReference type="GO" id="GO:0005657">
    <property type="term" value="C:replication fork"/>
    <property type="evidence" value="ECO:0007669"/>
    <property type="project" value="TreeGrafter"/>
</dbReference>
<organism evidence="9 10">
    <name type="scientific">Trypanosoma cruzi</name>
    <dbReference type="NCBI Taxonomy" id="5693"/>
    <lineage>
        <taxon>Eukaryota</taxon>
        <taxon>Discoba</taxon>
        <taxon>Euglenozoa</taxon>
        <taxon>Kinetoplastea</taxon>
        <taxon>Metakinetoplastina</taxon>
        <taxon>Trypanosomatida</taxon>
        <taxon>Trypanosomatidae</taxon>
        <taxon>Trypanosoma</taxon>
        <taxon>Schizotrypanum</taxon>
    </lineage>
</organism>
<evidence type="ECO:0000256" key="7">
    <source>
        <dbReference type="ARBA" id="ARBA00040674"/>
    </source>
</evidence>
<dbReference type="PRINTS" id="PR01874">
    <property type="entry name" value="DNAREPAIRADA"/>
</dbReference>
<dbReference type="VEuPathDB" id="TriTrypDB:TcYC6_0072700"/>
<dbReference type="GO" id="GO:0033065">
    <property type="term" value="C:Rad51C-XRCC3 complex"/>
    <property type="evidence" value="ECO:0007669"/>
    <property type="project" value="TreeGrafter"/>
</dbReference>
<dbReference type="GO" id="GO:0000400">
    <property type="term" value="F:four-way junction DNA binding"/>
    <property type="evidence" value="ECO:0007669"/>
    <property type="project" value="TreeGrafter"/>
</dbReference>